<comment type="similarity">
    <text evidence="1">Belongs to the bacterial ribosomal protein bS21 family.</text>
</comment>
<dbReference type="GO" id="GO:1990904">
    <property type="term" value="C:ribonucleoprotein complex"/>
    <property type="evidence" value="ECO:0007669"/>
    <property type="project" value="UniProtKB-KW"/>
</dbReference>
<feature type="region of interest" description="Disordered" evidence="4">
    <location>
        <begin position="67"/>
        <end position="92"/>
    </location>
</feature>
<evidence type="ECO:0000313" key="5">
    <source>
        <dbReference type="EMBL" id="CAD6952936.1"/>
    </source>
</evidence>
<dbReference type="Pfam" id="PF01165">
    <property type="entry name" value="Ribosomal_S21"/>
    <property type="match status" value="1"/>
</dbReference>
<proteinExistence type="inferred from homology"/>
<protein>
    <recommendedName>
        <fullName evidence="7">Ribosomal protein S21</fullName>
    </recommendedName>
</protein>
<dbReference type="Proteomes" id="UP000836404">
    <property type="component" value="Unassembled WGS sequence"/>
</dbReference>
<keyword evidence="2" id="KW-0689">Ribosomal protein</keyword>
<evidence type="ECO:0000256" key="1">
    <source>
        <dbReference type="ARBA" id="ARBA00006640"/>
    </source>
</evidence>
<sequence length="199" mass="21688">MSGLRLCNTLSSAMLRPAVMPIAASSTSSRSISHACMRAARASSPSTSTLRAQARLPSSTLLQHRLASSYSSNNARGQAGASGSTASSQSSASAVASDQLNASLDKDFRLRRSHGLIIPGQPTTGRSVTVVGGDLGKAYRIVMGILRKDDIRGELRRGERYEKPNQERRRKRSERHRRRFADLVRKKVQLVMALRARDV</sequence>
<feature type="compositionally biased region" description="Low complexity" evidence="4">
    <location>
        <begin position="75"/>
        <end position="92"/>
    </location>
</feature>
<name>A0A9N8M216_9BASI</name>
<evidence type="ECO:0000256" key="4">
    <source>
        <dbReference type="SAM" id="MobiDB-lite"/>
    </source>
</evidence>
<reference evidence="5 6" key="1">
    <citation type="submission" date="2020-10" db="EMBL/GenBank/DDBJ databases">
        <authorList>
            <person name="Sedaghatjoo S."/>
        </authorList>
    </citation>
    <scope>NUCLEOTIDE SEQUENCE [LARGE SCALE GENOMIC DNA]</scope>
    <source>
        <strain evidence="5 6">LLFL</strain>
    </source>
</reference>
<dbReference type="InterPro" id="IPR001911">
    <property type="entry name" value="Ribosomal_bS21"/>
</dbReference>
<evidence type="ECO:0000313" key="6">
    <source>
        <dbReference type="Proteomes" id="UP000836404"/>
    </source>
</evidence>
<dbReference type="GO" id="GO:0006412">
    <property type="term" value="P:translation"/>
    <property type="evidence" value="ECO:0007669"/>
    <property type="project" value="InterPro"/>
</dbReference>
<feature type="region of interest" description="Disordered" evidence="4">
    <location>
        <begin position="35"/>
        <end position="54"/>
    </location>
</feature>
<organism evidence="5 6">
    <name type="scientific">Tilletia laevis</name>
    <dbReference type="NCBI Taxonomy" id="157183"/>
    <lineage>
        <taxon>Eukaryota</taxon>
        <taxon>Fungi</taxon>
        <taxon>Dikarya</taxon>
        <taxon>Basidiomycota</taxon>
        <taxon>Ustilaginomycotina</taxon>
        <taxon>Exobasidiomycetes</taxon>
        <taxon>Tilletiales</taxon>
        <taxon>Tilletiaceae</taxon>
        <taxon>Tilletia</taxon>
    </lineage>
</organism>
<comment type="caution">
    <text evidence="5">The sequence shown here is derived from an EMBL/GenBank/DDBJ whole genome shotgun (WGS) entry which is preliminary data.</text>
</comment>
<dbReference type="GO" id="GO:0003735">
    <property type="term" value="F:structural constituent of ribosome"/>
    <property type="evidence" value="ECO:0007669"/>
    <property type="project" value="InterPro"/>
</dbReference>
<keyword evidence="3" id="KW-0687">Ribonucleoprotein</keyword>
<dbReference type="AlphaFoldDB" id="A0A9N8M216"/>
<evidence type="ECO:0008006" key="7">
    <source>
        <dbReference type="Google" id="ProtNLM"/>
    </source>
</evidence>
<keyword evidence="6" id="KW-1185">Reference proteome</keyword>
<evidence type="ECO:0000256" key="2">
    <source>
        <dbReference type="ARBA" id="ARBA00022980"/>
    </source>
</evidence>
<dbReference type="OrthoDB" id="2501249at2759"/>
<accession>A0A9N8M216</accession>
<dbReference type="GO" id="GO:0005840">
    <property type="term" value="C:ribosome"/>
    <property type="evidence" value="ECO:0007669"/>
    <property type="project" value="UniProtKB-KW"/>
</dbReference>
<gene>
    <name evidence="5" type="ORF">JKILLFL_G6417</name>
</gene>
<feature type="compositionally biased region" description="Low complexity" evidence="4">
    <location>
        <begin position="35"/>
        <end position="52"/>
    </location>
</feature>
<dbReference type="EMBL" id="CAJHJF010005893">
    <property type="protein sequence ID" value="CAD6952936.1"/>
    <property type="molecule type" value="Genomic_DNA"/>
</dbReference>
<evidence type="ECO:0000256" key="3">
    <source>
        <dbReference type="ARBA" id="ARBA00023274"/>
    </source>
</evidence>
<dbReference type="NCBIfam" id="TIGR00030">
    <property type="entry name" value="S21p"/>
    <property type="match status" value="1"/>
</dbReference>